<comment type="subcellular location">
    <subcellularLocation>
        <location evidence="1">Nucleus</location>
    </subcellularLocation>
</comment>
<evidence type="ECO:0000256" key="9">
    <source>
        <dbReference type="PROSITE-ProRule" id="PRU00042"/>
    </source>
</evidence>
<dbReference type="GO" id="GO:0000981">
    <property type="term" value="F:DNA-binding transcription factor activity, RNA polymerase II-specific"/>
    <property type="evidence" value="ECO:0007669"/>
    <property type="project" value="TreeGrafter"/>
</dbReference>
<name>A0A553QS15_9TELE</name>
<evidence type="ECO:0000256" key="7">
    <source>
        <dbReference type="ARBA" id="ARBA00023125"/>
    </source>
</evidence>
<keyword evidence="4" id="KW-0677">Repeat</keyword>
<evidence type="ECO:0000256" key="8">
    <source>
        <dbReference type="ARBA" id="ARBA00023242"/>
    </source>
</evidence>
<feature type="compositionally biased region" description="Low complexity" evidence="10">
    <location>
        <begin position="18"/>
        <end position="35"/>
    </location>
</feature>
<feature type="region of interest" description="Disordered" evidence="10">
    <location>
        <begin position="53"/>
        <end position="72"/>
    </location>
</feature>
<dbReference type="SUPFAM" id="SSF57667">
    <property type="entry name" value="beta-beta-alpha zinc fingers"/>
    <property type="match status" value="1"/>
</dbReference>
<feature type="region of interest" description="Disordered" evidence="10">
    <location>
        <begin position="1"/>
        <end position="40"/>
    </location>
</feature>
<dbReference type="InterPro" id="IPR036236">
    <property type="entry name" value="Znf_C2H2_sf"/>
</dbReference>
<feature type="compositionally biased region" description="Basic and acidic residues" evidence="10">
    <location>
        <begin position="306"/>
        <end position="315"/>
    </location>
</feature>
<feature type="non-terminal residue" evidence="12">
    <location>
        <position position="315"/>
    </location>
</feature>
<keyword evidence="6" id="KW-0862">Zinc</keyword>
<dbReference type="GO" id="GO:0005634">
    <property type="term" value="C:nucleus"/>
    <property type="evidence" value="ECO:0007669"/>
    <property type="project" value="UniProtKB-SubCell"/>
</dbReference>
<gene>
    <name evidence="12" type="ORF">DNTS_004030</name>
</gene>
<dbReference type="STRING" id="623744.A0A553QS15"/>
<dbReference type="InterPro" id="IPR013087">
    <property type="entry name" value="Znf_C2H2_type"/>
</dbReference>
<evidence type="ECO:0000256" key="5">
    <source>
        <dbReference type="ARBA" id="ARBA00022771"/>
    </source>
</evidence>
<sequence length="315" mass="34191">MPNIDLMTEGLRGKEADAPAPDTITTPQTITPTTPGARTQGETLLHSLEALKSHSRPTSPKPITPRPQTSAPVYLTAKNSRGNRSLRRQVLTNGKLELPPSSCHRQVSNLASSRRSANNGMKGLISSRSVLGRTSNLQPLNNPIQVQSLYPSCPSVPPIPHNGANHSIVPPFGDARPVQSRESLASTALSIAETQSVLSSKQDWPYGYRVLPPLCQPVPNADPDSHSNAPSLPQYLFQEDVRLSTWSKKRALSLSPLSDGIGMGIDLNAIIRTSPTSLKPYACQIQGCSKRYTDPSSLRKHIKSHSVKEQQARKK</sequence>
<organism evidence="12 13">
    <name type="scientific">Danionella cerebrum</name>
    <dbReference type="NCBI Taxonomy" id="2873325"/>
    <lineage>
        <taxon>Eukaryota</taxon>
        <taxon>Metazoa</taxon>
        <taxon>Chordata</taxon>
        <taxon>Craniata</taxon>
        <taxon>Vertebrata</taxon>
        <taxon>Euteleostomi</taxon>
        <taxon>Actinopterygii</taxon>
        <taxon>Neopterygii</taxon>
        <taxon>Teleostei</taxon>
        <taxon>Ostariophysi</taxon>
        <taxon>Cypriniformes</taxon>
        <taxon>Danionidae</taxon>
        <taxon>Danioninae</taxon>
        <taxon>Danionella</taxon>
    </lineage>
</organism>
<feature type="domain" description="C2H2-type" evidence="11">
    <location>
        <begin position="281"/>
        <end position="310"/>
    </location>
</feature>
<dbReference type="SMART" id="SM00355">
    <property type="entry name" value="ZnF_C2H2"/>
    <property type="match status" value="1"/>
</dbReference>
<comment type="caution">
    <text evidence="12">The sequence shown here is derived from an EMBL/GenBank/DDBJ whole genome shotgun (WGS) entry which is preliminary data.</text>
</comment>
<keyword evidence="3" id="KW-0479">Metal-binding</keyword>
<dbReference type="OrthoDB" id="3437960at2759"/>
<accession>A0A553QS15</accession>
<dbReference type="Proteomes" id="UP000316079">
    <property type="component" value="Unassembled WGS sequence"/>
</dbReference>
<dbReference type="InterPro" id="IPR043359">
    <property type="entry name" value="GLI-like"/>
</dbReference>
<evidence type="ECO:0000256" key="4">
    <source>
        <dbReference type="ARBA" id="ARBA00022737"/>
    </source>
</evidence>
<keyword evidence="13" id="KW-1185">Reference proteome</keyword>
<proteinExistence type="inferred from homology"/>
<dbReference type="Gene3D" id="3.30.160.60">
    <property type="entry name" value="Classic Zinc Finger"/>
    <property type="match status" value="1"/>
</dbReference>
<evidence type="ECO:0000256" key="1">
    <source>
        <dbReference type="ARBA" id="ARBA00004123"/>
    </source>
</evidence>
<evidence type="ECO:0000256" key="10">
    <source>
        <dbReference type="SAM" id="MobiDB-lite"/>
    </source>
</evidence>
<reference evidence="12 13" key="1">
    <citation type="journal article" date="2019" name="Sci. Data">
        <title>Hybrid genome assembly and annotation of Danionella translucida.</title>
        <authorList>
            <person name="Kadobianskyi M."/>
            <person name="Schulze L."/>
            <person name="Schuelke M."/>
            <person name="Judkewitz B."/>
        </authorList>
    </citation>
    <scope>NUCLEOTIDE SEQUENCE [LARGE SCALE GENOMIC DNA]</scope>
    <source>
        <strain evidence="12 13">Bolton</strain>
    </source>
</reference>
<evidence type="ECO:0000313" key="13">
    <source>
        <dbReference type="Proteomes" id="UP000316079"/>
    </source>
</evidence>
<evidence type="ECO:0000256" key="3">
    <source>
        <dbReference type="ARBA" id="ARBA00022723"/>
    </source>
</evidence>
<keyword evidence="7" id="KW-0238">DNA-binding</keyword>
<evidence type="ECO:0000259" key="11">
    <source>
        <dbReference type="PROSITE" id="PS50157"/>
    </source>
</evidence>
<dbReference type="EMBL" id="SRMA01025607">
    <property type="protein sequence ID" value="TRY92558.1"/>
    <property type="molecule type" value="Genomic_DNA"/>
</dbReference>
<dbReference type="FunFam" id="3.30.160.60:FF:000019">
    <property type="entry name" value="GLI family zinc finger 3"/>
    <property type="match status" value="1"/>
</dbReference>
<dbReference type="AlphaFoldDB" id="A0A553QS15"/>
<dbReference type="GO" id="GO:0008270">
    <property type="term" value="F:zinc ion binding"/>
    <property type="evidence" value="ECO:0007669"/>
    <property type="project" value="UniProtKB-KW"/>
</dbReference>
<feature type="compositionally biased region" description="Low complexity" evidence="10">
    <location>
        <begin position="108"/>
        <end position="119"/>
    </location>
</feature>
<dbReference type="PROSITE" id="PS50157">
    <property type="entry name" value="ZINC_FINGER_C2H2_2"/>
    <property type="match status" value="1"/>
</dbReference>
<evidence type="ECO:0000313" key="12">
    <source>
        <dbReference type="EMBL" id="TRY92558.1"/>
    </source>
</evidence>
<evidence type="ECO:0000256" key="6">
    <source>
        <dbReference type="ARBA" id="ARBA00022833"/>
    </source>
</evidence>
<feature type="region of interest" description="Disordered" evidence="10">
    <location>
        <begin position="294"/>
        <end position="315"/>
    </location>
</feature>
<dbReference type="PANTHER" id="PTHR45718:SF1">
    <property type="entry name" value="ZINC FINGER PROTEIN GLIS3"/>
    <property type="match status" value="1"/>
</dbReference>
<evidence type="ECO:0000256" key="2">
    <source>
        <dbReference type="ARBA" id="ARBA00010831"/>
    </source>
</evidence>
<keyword evidence="8" id="KW-0539">Nucleus</keyword>
<dbReference type="GO" id="GO:0000978">
    <property type="term" value="F:RNA polymerase II cis-regulatory region sequence-specific DNA binding"/>
    <property type="evidence" value="ECO:0007669"/>
    <property type="project" value="TreeGrafter"/>
</dbReference>
<comment type="similarity">
    <text evidence="2">Belongs to the GLI C2H2-type zinc-finger protein family.</text>
</comment>
<feature type="region of interest" description="Disordered" evidence="10">
    <location>
        <begin position="92"/>
        <end position="121"/>
    </location>
</feature>
<dbReference type="PANTHER" id="PTHR45718">
    <property type="entry name" value="TRANSCRIPTIONAL ACTIVATOR CUBITUS INTERRUPTUS"/>
    <property type="match status" value="1"/>
</dbReference>
<keyword evidence="5 9" id="KW-0863">Zinc-finger</keyword>
<protein>
    <recommendedName>
        <fullName evidence="11">C2H2-type domain-containing protein</fullName>
    </recommendedName>
</protein>
<dbReference type="PROSITE" id="PS00028">
    <property type="entry name" value="ZINC_FINGER_C2H2_1"/>
    <property type="match status" value="1"/>
</dbReference>